<dbReference type="InterPro" id="IPR052196">
    <property type="entry name" value="Bact_Kbp"/>
</dbReference>
<dbReference type="EMBL" id="CVQV01000003">
    <property type="protein sequence ID" value="CRK74699.1"/>
    <property type="molecule type" value="Genomic_DNA"/>
</dbReference>
<evidence type="ECO:0000259" key="2">
    <source>
        <dbReference type="PROSITE" id="PS51782"/>
    </source>
</evidence>
<keyword evidence="4" id="KW-1185">Reference proteome</keyword>
<keyword evidence="1" id="KW-0472">Membrane</keyword>
<feature type="domain" description="LysM" evidence="2">
    <location>
        <begin position="319"/>
        <end position="368"/>
    </location>
</feature>
<evidence type="ECO:0000256" key="1">
    <source>
        <dbReference type="SAM" id="Phobius"/>
    </source>
</evidence>
<dbReference type="AlphaFoldDB" id="A0A0U1NJI5"/>
<reference evidence="3 4" key="1">
    <citation type="submission" date="2015-04" db="EMBL/GenBank/DDBJ databases">
        <authorList>
            <person name="Syromyatnikov M.Y."/>
            <person name="Popov V.N."/>
        </authorList>
    </citation>
    <scope>NUCLEOTIDE SEQUENCE [LARGE SCALE GENOMIC DNA]</scope>
    <source>
        <strain evidence="3 4">CECT 5292</strain>
    </source>
</reference>
<protein>
    <submittedName>
        <fullName evidence="3">LysM domain/BON superfamily protein</fullName>
    </submittedName>
</protein>
<dbReference type="InterPro" id="IPR018392">
    <property type="entry name" value="LysM"/>
</dbReference>
<dbReference type="OrthoDB" id="370541at2"/>
<keyword evidence="1" id="KW-0812">Transmembrane</keyword>
<evidence type="ECO:0000313" key="4">
    <source>
        <dbReference type="Proteomes" id="UP000048949"/>
    </source>
</evidence>
<dbReference type="Pfam" id="PF01476">
    <property type="entry name" value="LysM"/>
    <property type="match status" value="1"/>
</dbReference>
<feature type="transmembrane region" description="Helical" evidence="1">
    <location>
        <begin position="12"/>
        <end position="29"/>
    </location>
</feature>
<organism evidence="3 4">
    <name type="scientific">Nereida ignava</name>
    <dbReference type="NCBI Taxonomy" id="282199"/>
    <lineage>
        <taxon>Bacteria</taxon>
        <taxon>Pseudomonadati</taxon>
        <taxon>Pseudomonadota</taxon>
        <taxon>Alphaproteobacteria</taxon>
        <taxon>Rhodobacterales</taxon>
        <taxon>Roseobacteraceae</taxon>
        <taxon>Nereida</taxon>
    </lineage>
</organism>
<dbReference type="InterPro" id="IPR036779">
    <property type="entry name" value="LysM_dom_sf"/>
</dbReference>
<name>A0A0U1NJI5_9RHOB</name>
<keyword evidence="1" id="KW-1133">Transmembrane helix</keyword>
<dbReference type="PANTHER" id="PTHR34700:SF4">
    <property type="entry name" value="PHAGE-LIKE ELEMENT PBSX PROTEIN XKDP"/>
    <property type="match status" value="1"/>
</dbReference>
<dbReference type="PROSITE" id="PS51782">
    <property type="entry name" value="LYSM"/>
    <property type="match status" value="1"/>
</dbReference>
<accession>A0A0U1NJI5</accession>
<dbReference type="PANTHER" id="PTHR34700">
    <property type="entry name" value="POTASSIUM BINDING PROTEIN KBP"/>
    <property type="match status" value="1"/>
</dbReference>
<dbReference type="Gene3D" id="3.10.350.10">
    <property type="entry name" value="LysM domain"/>
    <property type="match status" value="1"/>
</dbReference>
<dbReference type="RefSeq" id="WP_048598074.1">
    <property type="nucleotide sequence ID" value="NZ_CBFHGK010000001.1"/>
</dbReference>
<proteinExistence type="predicted"/>
<dbReference type="CDD" id="cd00118">
    <property type="entry name" value="LysM"/>
    <property type="match status" value="1"/>
</dbReference>
<evidence type="ECO:0000313" key="3">
    <source>
        <dbReference type="EMBL" id="CRK74699.1"/>
    </source>
</evidence>
<dbReference type="STRING" id="282199.GCA_001049735_00734"/>
<dbReference type="Proteomes" id="UP000048949">
    <property type="component" value="Unassembled WGS sequence"/>
</dbReference>
<gene>
    <name evidence="3" type="ORF">NIG5292_00734</name>
</gene>
<sequence length="370" mass="38385">MAGTALNTLEKVAIAGVSIVTVGVLYAFYPGGLNEPLSKIAAQPQTAVEQPETAVSAEVADAPAETVVTPAPAVEAPEIVVIEPASPEVAPAATPLRVGFRVDPEGMALIAGTGQAGSTLAVMLDGAEVTRGSIDAFGNFAIFADIPPSEDDRVLSVMSDPDGAQTEDPNRFIIAGVVVAPQSDGDSIDEQVSEDPVVIAAQEDTVKVIQGPSTQNAPAPSTVLVDSIGYDSTGEVQLAGRAPNDGNVRIYIDGAIVSDAPVADGAWGSDLPNVDPGTYTLRIDEVSADGDVTSRVELPFKRETPEVLAEVAQNQASFTSKTVQPGATLWAIAEERYGNGVFYLKVFEANRAAIDDPDLIYPGQVFTIPE</sequence>